<dbReference type="EMBL" id="AAOT01000031">
    <property type="protein sequence ID" value="EAR50299.1"/>
    <property type="molecule type" value="Genomic_DNA"/>
</dbReference>
<evidence type="ECO:0000313" key="3">
    <source>
        <dbReference type="Proteomes" id="UP000003635"/>
    </source>
</evidence>
<reference evidence="2 3" key="1">
    <citation type="journal article" date="2010" name="J. Bacteriol.">
        <title>Genome sequences of Oceanicola granulosus HTCC2516(T) and Oceanicola batsensis HTCC2597(TDelta).</title>
        <authorList>
            <person name="Thrash J.C."/>
            <person name="Cho J.C."/>
            <person name="Vergin K.L."/>
            <person name="Giovannoni S.J."/>
        </authorList>
    </citation>
    <scope>NUCLEOTIDE SEQUENCE [LARGE SCALE GENOMIC DNA]</scope>
    <source>
        <strain evidence="3">ATCC BAA-861 / DSM 15982 / KCTC 12143 / HTCC2516</strain>
    </source>
</reference>
<proteinExistence type="predicted"/>
<evidence type="ECO:0000313" key="2">
    <source>
        <dbReference type="EMBL" id="EAR50299.1"/>
    </source>
</evidence>
<feature type="region of interest" description="Disordered" evidence="1">
    <location>
        <begin position="1"/>
        <end position="32"/>
    </location>
</feature>
<sequence length="76" mass="8412">MWRHRFEPAGARHSLSSGRSRKACTRSSISRQSLETEDFEIPLIPIAWTSSSTFLVETPAIQASWITATSAFSTGL</sequence>
<feature type="non-terminal residue" evidence="2">
    <location>
        <position position="76"/>
    </location>
</feature>
<dbReference type="HOGENOM" id="CLU_2660407_0_0_5"/>
<keyword evidence="3" id="KW-1185">Reference proteome</keyword>
<dbReference type="AlphaFoldDB" id="Q2CCD4"/>
<accession>Q2CCD4</accession>
<evidence type="ECO:0000256" key="1">
    <source>
        <dbReference type="SAM" id="MobiDB-lite"/>
    </source>
</evidence>
<organism evidence="2 3">
    <name type="scientific">Oceanicola granulosus (strain ATCC BAA-861 / DSM 15982 / KCTC 12143 / HTCC2516)</name>
    <dbReference type="NCBI Taxonomy" id="314256"/>
    <lineage>
        <taxon>Bacteria</taxon>
        <taxon>Pseudomonadati</taxon>
        <taxon>Pseudomonadota</taxon>
        <taxon>Alphaproteobacteria</taxon>
        <taxon>Rhodobacterales</taxon>
        <taxon>Roseobacteraceae</taxon>
        <taxon>Oceanicola</taxon>
    </lineage>
</organism>
<gene>
    <name evidence="2" type="ORF">OG2516_07128</name>
</gene>
<name>Q2CCD4_OCEGH</name>
<protein>
    <submittedName>
        <fullName evidence="2">Uncharacterized protein</fullName>
    </submittedName>
</protein>
<dbReference type="Proteomes" id="UP000003635">
    <property type="component" value="Unassembled WGS sequence"/>
</dbReference>
<comment type="caution">
    <text evidence="2">The sequence shown here is derived from an EMBL/GenBank/DDBJ whole genome shotgun (WGS) entry which is preliminary data.</text>
</comment>